<comment type="similarity">
    <text evidence="3">Belongs to the ABC transporter superfamily.</text>
</comment>
<keyword evidence="7" id="KW-0997">Cell inner membrane</keyword>
<dbReference type="InterPro" id="IPR027417">
    <property type="entry name" value="P-loop_NTPase"/>
</dbReference>
<feature type="transmembrane region" description="Helical" evidence="13">
    <location>
        <begin position="81"/>
        <end position="102"/>
    </location>
</feature>
<feature type="transmembrane region" description="Helical" evidence="13">
    <location>
        <begin position="142"/>
        <end position="167"/>
    </location>
</feature>
<dbReference type="Proteomes" id="UP000238169">
    <property type="component" value="Unassembled WGS sequence"/>
</dbReference>
<dbReference type="SMART" id="SM00382">
    <property type="entry name" value="AAA"/>
    <property type="match status" value="1"/>
</dbReference>
<dbReference type="InterPro" id="IPR003439">
    <property type="entry name" value="ABC_transporter-like_ATP-bd"/>
</dbReference>
<evidence type="ECO:0000256" key="13">
    <source>
        <dbReference type="RuleBase" id="RU363032"/>
    </source>
</evidence>
<evidence type="ECO:0000256" key="4">
    <source>
        <dbReference type="ARBA" id="ARBA00010072"/>
    </source>
</evidence>
<proteinExistence type="inferred from homology"/>
<evidence type="ECO:0000259" key="15">
    <source>
        <dbReference type="PROSITE" id="PS50928"/>
    </source>
</evidence>
<dbReference type="EMBL" id="OGTP01000002">
    <property type="protein sequence ID" value="SPB13705.1"/>
    <property type="molecule type" value="Genomic_DNA"/>
</dbReference>
<evidence type="ECO:0000256" key="11">
    <source>
        <dbReference type="ARBA" id="ARBA00022989"/>
    </source>
</evidence>
<dbReference type="FunFam" id="3.40.50.300:FF:000020">
    <property type="entry name" value="Amino acid ABC transporter ATP-binding component"/>
    <property type="match status" value="1"/>
</dbReference>
<evidence type="ECO:0000256" key="6">
    <source>
        <dbReference type="ARBA" id="ARBA00022475"/>
    </source>
</evidence>
<dbReference type="Gene3D" id="1.10.3720.10">
    <property type="entry name" value="MetI-like"/>
    <property type="match status" value="1"/>
</dbReference>
<feature type="transmembrane region" description="Helical" evidence="13">
    <location>
        <begin position="17"/>
        <end position="41"/>
    </location>
</feature>
<comment type="similarity">
    <text evidence="4">Belongs to the binding-protein-dependent transport system permease family. HisMQ subfamily.</text>
</comment>
<comment type="subcellular location">
    <subcellularLocation>
        <location evidence="2">Cell inner membrane</location>
        <topology evidence="2">Multi-pass membrane protein</topology>
    </subcellularLocation>
    <subcellularLocation>
        <location evidence="13">Cell membrane</location>
        <topology evidence="13">Multi-pass membrane protein</topology>
    </subcellularLocation>
    <subcellularLocation>
        <location evidence="1">Cell membrane</location>
        <topology evidence="1">Peripheral membrane protein</topology>
    </subcellularLocation>
</comment>
<dbReference type="PROSITE" id="PS50893">
    <property type="entry name" value="ABC_TRANSPORTER_2"/>
    <property type="match status" value="1"/>
</dbReference>
<evidence type="ECO:0000256" key="8">
    <source>
        <dbReference type="ARBA" id="ARBA00022692"/>
    </source>
</evidence>
<name>A0A2U3I0T1_9BURK</name>
<dbReference type="PROSITE" id="PS00211">
    <property type="entry name" value="ABC_TRANSPORTER_1"/>
    <property type="match status" value="1"/>
</dbReference>
<dbReference type="InterPro" id="IPR017871">
    <property type="entry name" value="ABC_transporter-like_CS"/>
</dbReference>
<accession>A0A2U3I0T1</accession>
<evidence type="ECO:0000256" key="7">
    <source>
        <dbReference type="ARBA" id="ARBA00022519"/>
    </source>
</evidence>
<dbReference type="GO" id="GO:0022857">
    <property type="term" value="F:transmembrane transporter activity"/>
    <property type="evidence" value="ECO:0007669"/>
    <property type="project" value="InterPro"/>
</dbReference>
<dbReference type="InterPro" id="IPR035906">
    <property type="entry name" value="MetI-like_sf"/>
</dbReference>
<dbReference type="Gene3D" id="3.40.50.300">
    <property type="entry name" value="P-loop containing nucleotide triphosphate hydrolases"/>
    <property type="match status" value="1"/>
</dbReference>
<evidence type="ECO:0000259" key="14">
    <source>
        <dbReference type="PROSITE" id="PS50893"/>
    </source>
</evidence>
<dbReference type="PANTHER" id="PTHR43166">
    <property type="entry name" value="AMINO ACID IMPORT ATP-BINDING PROTEIN"/>
    <property type="match status" value="1"/>
</dbReference>
<feature type="transmembrane region" description="Helical" evidence="13">
    <location>
        <begin position="53"/>
        <end position="75"/>
    </location>
</feature>
<evidence type="ECO:0000256" key="2">
    <source>
        <dbReference type="ARBA" id="ARBA00004429"/>
    </source>
</evidence>
<keyword evidence="10" id="KW-0067">ATP-binding</keyword>
<feature type="domain" description="ABC transmembrane type-1" evidence="15">
    <location>
        <begin position="17"/>
        <end position="205"/>
    </location>
</feature>
<sequence length="454" mass="49979">MSGGFTSAHLVYLVQSIGWTLVLSVLAFLLGGIGGFCVMLARISPRAWLSRAGLVYIEAIQGIPLLILLFIVYFGLSVYGYQVPALVAAGLALMVYSSAYLGDIWRGCIEAMPKPQWEASECLSLTRWQTLRLVIIPQAMRLALPPTVGFLVQLIKMTSLASVISFVELTRAGQIINNSIFQPFLIFGLVGAFYFVLCYPLSRWSQSMGTSSMSAIVKVGDIHKSFGSNHVLKGVSFEVNKGEMIAVIGASGSGKSTALRCIDRLETIDQGQIEVCGIRVDDPKVDLHLLRREVGIVFQSYNLFPHLTVEENIMLALRHVKKMPRDEAHRIALNVLEQVGLAQKVDSYPEQLSGGQQQRVAIARSLAMSPKVMLFDEVTSALDPQLTGEVLRVMEDLAADGMTMLLVTHEMAFAKRVADRIIYMHQGKVWEVGDGSMLDAPRTPELREFLDNGL</sequence>
<keyword evidence="12 13" id="KW-0472">Membrane</keyword>
<gene>
    <name evidence="16" type="ORF">NOV72_00969</name>
</gene>
<dbReference type="PANTHER" id="PTHR43166:SF9">
    <property type="entry name" value="GLUTAMATE_ASPARTATE IMPORT ATP-BINDING PROTEIN GLTL"/>
    <property type="match status" value="1"/>
</dbReference>
<dbReference type="Pfam" id="PF00005">
    <property type="entry name" value="ABC_tran"/>
    <property type="match status" value="1"/>
</dbReference>
<dbReference type="SUPFAM" id="SSF52540">
    <property type="entry name" value="P-loop containing nucleoside triphosphate hydrolases"/>
    <property type="match status" value="1"/>
</dbReference>
<evidence type="ECO:0000313" key="16">
    <source>
        <dbReference type="EMBL" id="SPB13705.1"/>
    </source>
</evidence>
<keyword evidence="9" id="KW-0547">Nucleotide-binding</keyword>
<evidence type="ECO:0000256" key="12">
    <source>
        <dbReference type="ARBA" id="ARBA00023136"/>
    </source>
</evidence>
<evidence type="ECO:0000256" key="5">
    <source>
        <dbReference type="ARBA" id="ARBA00022448"/>
    </source>
</evidence>
<evidence type="ECO:0000256" key="10">
    <source>
        <dbReference type="ARBA" id="ARBA00022840"/>
    </source>
</evidence>
<dbReference type="InterPro" id="IPR010065">
    <property type="entry name" value="AA_ABC_transptr_permease_3TM"/>
</dbReference>
<evidence type="ECO:0000256" key="9">
    <source>
        <dbReference type="ARBA" id="ARBA00022741"/>
    </source>
</evidence>
<protein>
    <submittedName>
        <fullName evidence="16">Amino acid ABC transporter ATPase</fullName>
    </submittedName>
</protein>
<dbReference type="GO" id="GO:0043190">
    <property type="term" value="C:ATP-binding cassette (ABC) transporter complex"/>
    <property type="evidence" value="ECO:0007669"/>
    <property type="project" value="InterPro"/>
</dbReference>
<dbReference type="InterPro" id="IPR050086">
    <property type="entry name" value="MetN_ABC_transporter-like"/>
</dbReference>
<organism evidence="16 17">
    <name type="scientific">Caballeronia novacaledonica</name>
    <dbReference type="NCBI Taxonomy" id="1544861"/>
    <lineage>
        <taxon>Bacteria</taxon>
        <taxon>Pseudomonadati</taxon>
        <taxon>Pseudomonadota</taxon>
        <taxon>Betaproteobacteria</taxon>
        <taxon>Burkholderiales</taxon>
        <taxon>Burkholderiaceae</taxon>
        <taxon>Caballeronia</taxon>
    </lineage>
</organism>
<keyword evidence="11 13" id="KW-1133">Transmembrane helix</keyword>
<dbReference type="CDD" id="cd06261">
    <property type="entry name" value="TM_PBP2"/>
    <property type="match status" value="1"/>
</dbReference>
<dbReference type="GO" id="GO:0016887">
    <property type="term" value="F:ATP hydrolysis activity"/>
    <property type="evidence" value="ECO:0007669"/>
    <property type="project" value="InterPro"/>
</dbReference>
<keyword evidence="8 13" id="KW-0812">Transmembrane</keyword>
<dbReference type="SUPFAM" id="SSF161098">
    <property type="entry name" value="MetI-like"/>
    <property type="match status" value="1"/>
</dbReference>
<dbReference type="AlphaFoldDB" id="A0A2U3I0T1"/>
<feature type="domain" description="ABC transporter" evidence="14">
    <location>
        <begin position="217"/>
        <end position="451"/>
    </location>
</feature>
<evidence type="ECO:0000256" key="1">
    <source>
        <dbReference type="ARBA" id="ARBA00004202"/>
    </source>
</evidence>
<dbReference type="GO" id="GO:0005524">
    <property type="term" value="F:ATP binding"/>
    <property type="evidence" value="ECO:0007669"/>
    <property type="project" value="UniProtKB-KW"/>
</dbReference>
<dbReference type="InterPro" id="IPR000515">
    <property type="entry name" value="MetI-like"/>
</dbReference>
<dbReference type="NCBIfam" id="TIGR01726">
    <property type="entry name" value="HEQRo_perm_3TM"/>
    <property type="match status" value="1"/>
</dbReference>
<evidence type="ECO:0000256" key="3">
    <source>
        <dbReference type="ARBA" id="ARBA00005417"/>
    </source>
</evidence>
<keyword evidence="5 13" id="KW-0813">Transport</keyword>
<feature type="transmembrane region" description="Helical" evidence="13">
    <location>
        <begin position="179"/>
        <end position="201"/>
    </location>
</feature>
<dbReference type="Pfam" id="PF00528">
    <property type="entry name" value="BPD_transp_1"/>
    <property type="match status" value="1"/>
</dbReference>
<keyword evidence="17" id="KW-1185">Reference proteome</keyword>
<keyword evidence="6" id="KW-1003">Cell membrane</keyword>
<dbReference type="PROSITE" id="PS50928">
    <property type="entry name" value="ABC_TM1"/>
    <property type="match status" value="1"/>
</dbReference>
<evidence type="ECO:0000313" key="17">
    <source>
        <dbReference type="Proteomes" id="UP000238169"/>
    </source>
</evidence>
<dbReference type="CDD" id="cd03262">
    <property type="entry name" value="ABC_HisP_GlnQ"/>
    <property type="match status" value="1"/>
</dbReference>
<dbReference type="InterPro" id="IPR003593">
    <property type="entry name" value="AAA+_ATPase"/>
</dbReference>
<reference evidence="17" key="1">
    <citation type="submission" date="2018-01" db="EMBL/GenBank/DDBJ databases">
        <authorList>
            <person name="Peeters C."/>
        </authorList>
    </citation>
    <scope>NUCLEOTIDE SEQUENCE [LARGE SCALE GENOMIC DNA]</scope>
</reference>